<reference evidence="1 2" key="1">
    <citation type="journal article" date="2016" name="Sci. Rep.">
        <title>Accelerated dysbiosis of gut microbiota during aggravation of DSS-induced colitis by a butyrate-producing bacterium.</title>
        <authorList>
            <person name="Zhang Q."/>
            <person name="Wu Y."/>
            <person name="Wang J."/>
            <person name="Wu G."/>
            <person name="Long W."/>
            <person name="Xue Z."/>
            <person name="Wang L."/>
            <person name="Zhang X."/>
            <person name="Pang X."/>
            <person name="Zhao Y."/>
            <person name="Zhao L."/>
            <person name="Zhang C."/>
        </authorList>
    </citation>
    <scope>NUCLEOTIDE SEQUENCE [LARGE SCALE GENOMIC DNA]</scope>
    <source>
        <strain evidence="1 2">BPB5</strain>
    </source>
</reference>
<sequence length="106" mass="12449">MEQMNFFGCETTLRSRVITKQTQRESHEKVDKQVIRNNILNELSYGNMTAREIAVVMHRHGLVTEPTRQQVQPRLTELTQEGLVEVIGKRYDSRTDRHVALYHKVE</sequence>
<dbReference type="RefSeq" id="WP_077325333.1">
    <property type="nucleotide sequence ID" value="NZ_CP012098.1"/>
</dbReference>
<name>A0A1Q2C3Y3_ANAHA</name>
<dbReference type="EMBL" id="CP012098">
    <property type="protein sequence ID" value="AQP38436.1"/>
    <property type="molecule type" value="Genomic_DNA"/>
</dbReference>
<dbReference type="InterPro" id="IPR036390">
    <property type="entry name" value="WH_DNA-bd_sf"/>
</dbReference>
<protein>
    <submittedName>
        <fullName evidence="1">Uncharacterized protein</fullName>
    </submittedName>
</protein>
<accession>A0A1Q2C3Y3</accession>
<dbReference type="Proteomes" id="UP000188159">
    <property type="component" value="Chromosome"/>
</dbReference>
<dbReference type="AlphaFoldDB" id="A0A1Q2C3Y3"/>
<proteinExistence type="predicted"/>
<evidence type="ECO:0000313" key="1">
    <source>
        <dbReference type="EMBL" id="AQP38436.1"/>
    </source>
</evidence>
<evidence type="ECO:0000313" key="2">
    <source>
        <dbReference type="Proteomes" id="UP000188159"/>
    </source>
</evidence>
<gene>
    <name evidence="1" type="ORF">DO83_01555</name>
</gene>
<organism evidence="1 2">
    <name type="scientific">Anaerostipes hadrus</name>
    <dbReference type="NCBI Taxonomy" id="649756"/>
    <lineage>
        <taxon>Bacteria</taxon>
        <taxon>Bacillati</taxon>
        <taxon>Bacillota</taxon>
        <taxon>Clostridia</taxon>
        <taxon>Lachnospirales</taxon>
        <taxon>Lachnospiraceae</taxon>
        <taxon>Anaerostipes</taxon>
    </lineage>
</organism>
<dbReference type="SUPFAM" id="SSF46785">
    <property type="entry name" value="Winged helix' DNA-binding domain"/>
    <property type="match status" value="1"/>
</dbReference>